<dbReference type="InterPro" id="IPR036661">
    <property type="entry name" value="Luciferase-like_sf"/>
</dbReference>
<dbReference type="AlphaFoldDB" id="A0A381NSJ8"/>
<keyword evidence="4" id="KW-0503">Monooxygenase</keyword>
<dbReference type="GO" id="GO:0008726">
    <property type="term" value="F:alkanesulfonate monooxygenase activity"/>
    <property type="evidence" value="ECO:0007669"/>
    <property type="project" value="TreeGrafter"/>
</dbReference>
<keyword evidence="1" id="KW-0285">Flavoprotein</keyword>
<reference evidence="6" key="1">
    <citation type="submission" date="2018-05" db="EMBL/GenBank/DDBJ databases">
        <authorList>
            <person name="Lanie J.A."/>
            <person name="Ng W.-L."/>
            <person name="Kazmierczak K.M."/>
            <person name="Andrzejewski T.M."/>
            <person name="Davidsen T.M."/>
            <person name="Wayne K.J."/>
            <person name="Tettelin H."/>
            <person name="Glass J.I."/>
            <person name="Rusch D."/>
            <person name="Podicherti R."/>
            <person name="Tsui H.-C.T."/>
            <person name="Winkler M.E."/>
        </authorList>
    </citation>
    <scope>NUCLEOTIDE SEQUENCE</scope>
</reference>
<proteinExistence type="predicted"/>
<gene>
    <name evidence="6" type="ORF">METZ01_LOCUS10143</name>
</gene>
<dbReference type="Gene3D" id="3.20.20.30">
    <property type="entry name" value="Luciferase-like domain"/>
    <property type="match status" value="1"/>
</dbReference>
<evidence type="ECO:0000313" key="6">
    <source>
        <dbReference type="EMBL" id="SUZ57289.1"/>
    </source>
</evidence>
<feature type="domain" description="Luciferase-like" evidence="5">
    <location>
        <begin position="14"/>
        <end position="231"/>
    </location>
</feature>
<evidence type="ECO:0000256" key="3">
    <source>
        <dbReference type="ARBA" id="ARBA00023002"/>
    </source>
</evidence>
<keyword evidence="3" id="KW-0560">Oxidoreductase</keyword>
<accession>A0A381NSJ8</accession>
<sequence>MKLAVEFPSVSYREGADGVVKLAKAIETIGYDQLDMFDHVVMGYPTDTRVAPIYPPQMPILEALMTLAFVASHTNKIGLGTEVLVLPQRQPVLVAKQISTLDTLTNGRMRLGVGVGWQESEYDALEESFSDRGRRMDEAIAILRSYWGDERIDYQLEHYSSLAMAMEPKPPQGRDLPIWIGGNAEAALKRVGEIGDGWLATAIEDPSVAKRCKEKISNYAEAVSRDPGKIGYQMMLDVPPRDEEGKKFYKDLDRVTARAEAVENMGFEWGALNATAIFQAGARSIDAIIDTLGKVHDAIHGR</sequence>
<protein>
    <recommendedName>
        <fullName evidence="5">Luciferase-like domain-containing protein</fullName>
    </recommendedName>
</protein>
<dbReference type="InterPro" id="IPR050172">
    <property type="entry name" value="SsuD_RutA_monooxygenase"/>
</dbReference>
<dbReference type="NCBIfam" id="TIGR03619">
    <property type="entry name" value="F420_Rv2161c"/>
    <property type="match status" value="1"/>
</dbReference>
<dbReference type="InterPro" id="IPR011251">
    <property type="entry name" value="Luciferase-like_dom"/>
</dbReference>
<evidence type="ECO:0000256" key="2">
    <source>
        <dbReference type="ARBA" id="ARBA00022643"/>
    </source>
</evidence>
<dbReference type="PANTHER" id="PTHR42847:SF4">
    <property type="entry name" value="ALKANESULFONATE MONOOXYGENASE-RELATED"/>
    <property type="match status" value="1"/>
</dbReference>
<dbReference type="PANTHER" id="PTHR42847">
    <property type="entry name" value="ALKANESULFONATE MONOOXYGENASE"/>
    <property type="match status" value="1"/>
</dbReference>
<dbReference type="SUPFAM" id="SSF51679">
    <property type="entry name" value="Bacterial luciferase-like"/>
    <property type="match status" value="1"/>
</dbReference>
<name>A0A381NSJ8_9ZZZZ</name>
<organism evidence="6">
    <name type="scientific">marine metagenome</name>
    <dbReference type="NCBI Taxonomy" id="408172"/>
    <lineage>
        <taxon>unclassified sequences</taxon>
        <taxon>metagenomes</taxon>
        <taxon>ecological metagenomes</taxon>
    </lineage>
</organism>
<dbReference type="EMBL" id="UINC01000554">
    <property type="protein sequence ID" value="SUZ57289.1"/>
    <property type="molecule type" value="Genomic_DNA"/>
</dbReference>
<evidence type="ECO:0000256" key="4">
    <source>
        <dbReference type="ARBA" id="ARBA00023033"/>
    </source>
</evidence>
<dbReference type="InterPro" id="IPR019921">
    <property type="entry name" value="Lucif-like_OxRdtase_Rv2161c"/>
</dbReference>
<dbReference type="GO" id="GO:0046306">
    <property type="term" value="P:alkanesulfonate catabolic process"/>
    <property type="evidence" value="ECO:0007669"/>
    <property type="project" value="TreeGrafter"/>
</dbReference>
<keyword evidence="2" id="KW-0288">FMN</keyword>
<evidence type="ECO:0000259" key="5">
    <source>
        <dbReference type="Pfam" id="PF00296"/>
    </source>
</evidence>
<dbReference type="Pfam" id="PF00296">
    <property type="entry name" value="Bac_luciferase"/>
    <property type="match status" value="1"/>
</dbReference>
<evidence type="ECO:0000256" key="1">
    <source>
        <dbReference type="ARBA" id="ARBA00022630"/>
    </source>
</evidence>